<dbReference type="InterPro" id="IPR001466">
    <property type="entry name" value="Beta-lactam-related"/>
</dbReference>
<protein>
    <submittedName>
        <fullName evidence="3">Secreted protein</fullName>
    </submittedName>
</protein>
<feature type="domain" description="Peptidase S12 Pab87-related C-terminal" evidence="2">
    <location>
        <begin position="443"/>
        <end position="530"/>
    </location>
</feature>
<feature type="domain" description="Beta-lactamase-related" evidence="1">
    <location>
        <begin position="74"/>
        <end position="397"/>
    </location>
</feature>
<dbReference type="Gene3D" id="3.40.710.10">
    <property type="entry name" value="DD-peptidase/beta-lactamase superfamily"/>
    <property type="match status" value="1"/>
</dbReference>
<name>C4WNS4_9HYPH</name>
<organism evidence="3 4">
    <name type="scientific">Brucella intermedia LMG 3301</name>
    <dbReference type="NCBI Taxonomy" id="641118"/>
    <lineage>
        <taxon>Bacteria</taxon>
        <taxon>Pseudomonadati</taxon>
        <taxon>Pseudomonadota</taxon>
        <taxon>Alphaproteobacteria</taxon>
        <taxon>Hyphomicrobiales</taxon>
        <taxon>Brucellaceae</taxon>
        <taxon>Brucella/Ochrobactrum group</taxon>
        <taxon>Brucella</taxon>
    </lineage>
</organism>
<dbReference type="Pfam" id="PF11954">
    <property type="entry name" value="DUF3471"/>
    <property type="match status" value="1"/>
</dbReference>
<evidence type="ECO:0000313" key="4">
    <source>
        <dbReference type="Proteomes" id="UP000004386"/>
    </source>
</evidence>
<evidence type="ECO:0000313" key="3">
    <source>
        <dbReference type="EMBL" id="EEQ94001.1"/>
    </source>
</evidence>
<sequence>MFSASLIKRGFKAAMKASMRTSTSSIVLACLFVLGCSTAALSQSVSIQRQPNPAADVVQIPKGSTENALKALPQIVADIMKRSHVPGMAVAVVSGDKTVLAKGYGKREIGKDAAVNADTVFQIASISKSISATVASIEVTKGVVAWDDPVAKHLSGFKLNNDYVSEHGTIGDFFAHRSGLPGTAGDDLEDLGFKRNDVIARLQHLPLDPFRTSYHYANFSTTIGAEAVAAAAHEPWDKLADEQLLQPLGMKSTSYRHADYVANDNRAALHVYQNGRFLPLGQRNADEQAPAGGVSSTVVDLAEWVKLLLANGEYKGKRLIAEEALLPALSPQSFSARAHDTSARSGFYGYGFNVNTELGGRPSMGHSGAFLLGAGTAFKIVPSADIGIIVLTNGAPVGAAESVVAQFTDIALYGKASRDWFAAYNGAMKGFFQPQGDLSFKEKPAAPLPSKALQEYTGSFDNAYFGKTEVKEVNGTLTLVLGPKQMQFPLQHWDGDTFAFVPVGEAELVGSLASIVFKVDQGQVQGFDIDFYNDGGTGHWTRVPRS</sequence>
<accession>C4WNS4</accession>
<proteinExistence type="predicted"/>
<dbReference type="PANTHER" id="PTHR46825:SF15">
    <property type="entry name" value="BETA-LACTAMASE-RELATED DOMAIN-CONTAINING PROTEIN"/>
    <property type="match status" value="1"/>
</dbReference>
<comment type="caution">
    <text evidence="3">The sequence shown here is derived from an EMBL/GenBank/DDBJ whole genome shotgun (WGS) entry which is preliminary data.</text>
</comment>
<evidence type="ECO:0000259" key="2">
    <source>
        <dbReference type="Pfam" id="PF11954"/>
    </source>
</evidence>
<dbReference type="Gene3D" id="2.40.128.600">
    <property type="match status" value="1"/>
</dbReference>
<dbReference type="EMBL" id="ACQA01000002">
    <property type="protein sequence ID" value="EEQ94001.1"/>
    <property type="molecule type" value="Genomic_DNA"/>
</dbReference>
<evidence type="ECO:0000259" key="1">
    <source>
        <dbReference type="Pfam" id="PF00144"/>
    </source>
</evidence>
<reference evidence="3 4" key="1">
    <citation type="submission" date="2009-05" db="EMBL/GenBank/DDBJ databases">
        <authorList>
            <person name="Setubal J.C."/>
            <person name="Boyle S."/>
            <person name="Crasta O.R."/>
            <person name="Gillespie J.J."/>
            <person name="Kenyon R.W."/>
            <person name="Lu J."/>
            <person name="Mane S."/>
            <person name="Nagrani S."/>
            <person name="Shallom J.M."/>
            <person name="Shallom S."/>
            <person name="Shukla M."/>
            <person name="Snyder E.E."/>
            <person name="Sobral B.W."/>
            <person name="Wattam A.R."/>
            <person name="Will R."/>
            <person name="Williams K."/>
            <person name="Yoo H."/>
            <person name="Munk C."/>
            <person name="Tapia R."/>
            <person name="Green L."/>
            <person name="Rogers Y."/>
            <person name="Detter J.C."/>
            <person name="Bruce D."/>
            <person name="Brettin T.S."/>
            <person name="Tsolis R."/>
        </authorList>
    </citation>
    <scope>NUCLEOTIDE SEQUENCE [LARGE SCALE GENOMIC DNA]</scope>
    <source>
        <strain evidence="3 4">LMG 3301</strain>
    </source>
</reference>
<dbReference type="HOGENOM" id="CLU_020027_14_3_5"/>
<dbReference type="PANTHER" id="PTHR46825">
    <property type="entry name" value="D-ALANYL-D-ALANINE-CARBOXYPEPTIDASE/ENDOPEPTIDASE AMPH"/>
    <property type="match status" value="1"/>
</dbReference>
<dbReference type="Pfam" id="PF00144">
    <property type="entry name" value="Beta-lactamase"/>
    <property type="match status" value="1"/>
</dbReference>
<dbReference type="InterPro" id="IPR050491">
    <property type="entry name" value="AmpC-like"/>
</dbReference>
<dbReference type="AlphaFoldDB" id="C4WNS4"/>
<dbReference type="InterPro" id="IPR012338">
    <property type="entry name" value="Beta-lactam/transpept-like"/>
</dbReference>
<dbReference type="SUPFAM" id="SSF56601">
    <property type="entry name" value="beta-lactamase/transpeptidase-like"/>
    <property type="match status" value="1"/>
</dbReference>
<gene>
    <name evidence="3" type="ORF">OINT_2001201</name>
</gene>
<dbReference type="InterPro" id="IPR021860">
    <property type="entry name" value="Peptidase_S12_Pab87-rel_C"/>
</dbReference>
<dbReference type="Proteomes" id="UP000004386">
    <property type="component" value="Unassembled WGS sequence"/>
</dbReference>